<evidence type="ECO:0000256" key="2">
    <source>
        <dbReference type="SAM" id="MobiDB-lite"/>
    </source>
</evidence>
<keyword evidence="1" id="KW-0175">Coiled coil</keyword>
<dbReference type="AlphaFoldDB" id="A0A8T3CGD7"/>
<gene>
    <name evidence="4" type="ORF">KFK09_001008</name>
</gene>
<dbReference type="InterPro" id="IPR019557">
    <property type="entry name" value="AminoTfrase-like_pln_mobile"/>
</dbReference>
<evidence type="ECO:0000256" key="1">
    <source>
        <dbReference type="SAM" id="Coils"/>
    </source>
</evidence>
<evidence type="ECO:0000313" key="4">
    <source>
        <dbReference type="EMBL" id="KAI0531453.1"/>
    </source>
</evidence>
<comment type="caution">
    <text evidence="4">The sequence shown here is derived from an EMBL/GenBank/DDBJ whole genome shotgun (WGS) entry which is preliminary data.</text>
</comment>
<organism evidence="4 5">
    <name type="scientific">Dendrobium nobile</name>
    <name type="common">Orchid</name>
    <dbReference type="NCBI Taxonomy" id="94219"/>
    <lineage>
        <taxon>Eukaryota</taxon>
        <taxon>Viridiplantae</taxon>
        <taxon>Streptophyta</taxon>
        <taxon>Embryophyta</taxon>
        <taxon>Tracheophyta</taxon>
        <taxon>Spermatophyta</taxon>
        <taxon>Magnoliopsida</taxon>
        <taxon>Liliopsida</taxon>
        <taxon>Asparagales</taxon>
        <taxon>Orchidaceae</taxon>
        <taxon>Epidendroideae</taxon>
        <taxon>Malaxideae</taxon>
        <taxon>Dendrobiinae</taxon>
        <taxon>Dendrobium</taxon>
    </lineage>
</organism>
<evidence type="ECO:0000259" key="3">
    <source>
        <dbReference type="Pfam" id="PF10536"/>
    </source>
</evidence>
<feature type="compositionally biased region" description="Polar residues" evidence="2">
    <location>
        <begin position="806"/>
        <end position="819"/>
    </location>
</feature>
<feature type="compositionally biased region" description="Low complexity" evidence="2">
    <location>
        <begin position="883"/>
        <end position="894"/>
    </location>
</feature>
<dbReference type="InterPro" id="IPR044824">
    <property type="entry name" value="MAIN-like"/>
</dbReference>
<dbReference type="OrthoDB" id="1642709at2759"/>
<evidence type="ECO:0000313" key="5">
    <source>
        <dbReference type="Proteomes" id="UP000829196"/>
    </source>
</evidence>
<dbReference type="PANTHER" id="PTHR46033">
    <property type="entry name" value="PROTEIN MAIN-LIKE 2"/>
    <property type="match status" value="1"/>
</dbReference>
<dbReference type="Proteomes" id="UP000829196">
    <property type="component" value="Unassembled WGS sequence"/>
</dbReference>
<feature type="domain" description="Aminotransferase-like plant mobile" evidence="3">
    <location>
        <begin position="441"/>
        <end position="526"/>
    </location>
</feature>
<feature type="coiled-coil region" evidence="1">
    <location>
        <begin position="1225"/>
        <end position="1252"/>
    </location>
</feature>
<sequence length="1260" mass="141948">MFQKRETETKNGSFVVPREKADKPALDGDFCFGKFDPTEGNKAREEIRCDSDVCKEFGAEDGEDVALDRLGFRRRTVVCSDLGCDWNDWYVRVTSLLTVMAFNWIRPRSMPDIEPTEERIWREIDRCDFTQSSSIRDRLSWHQEMLMDRDTYAGLFLRSPRFPVFDSELPVGYDPTDWVITLRLRHSDGGSLGRIVEGLSYGTQDVLQPAADLAEHTGTIRLLSYSLSRHEIREQQYDSVFGSPFRMLKGYISWARHVLRAHHEVLKQAGVYRAIYASLFDYSRLSYGWLQALAEHWDSVTNTIWIGPNEMTITLWDLHLVSGLPILGTPYEECIPPDYDLFSRQPAGHSRRGEFMYLEGLHQCLAHYCRLQRQRGRRRGAIVPLDVWIESFLVQEAYVLLVAQPHNPFGMGLQSPGLSSVGTFEPVSVDETHPIFARGVSEQMSLVAFVATWLCSFVFPSQDRSFRPSTLLMASLIASGRQVSLAPAVLAHIYYGFGQISASYGRRQRMVEVPWHYVHGWVHMHVEGAFSCAESPGYYSDNFFPLLIQLARAISATDRAWIRLFFFAPLYVAGRFRLVYRSLVGDLPSRSLGVSLLDSLTERGRPTLLSRSGFVPIASYFVSMRPGWLCYRRDCSIVLEGYNPNRAARQFGFVQATPLDGLPALPGVIDHRQLSSLSFSVCLEVASMTWAFLLRLGTGSRFCIAPVDSPTGISHLRLVWIRHTFSSFFELGFQRYSRRVRGSGRPRDFLESRDCAPVYAESFKVHGRRRRRSPEPSTRCDDPALSYGRRPLSPSFDRGRPRSKTLYEQTASWQAPTDAQEISHTLSVSPTLEPAGLDTAHAFMDLHAFPSSDIGGGLFPELQPSGLTPASSAPYTNLSPALSIGSPSHQPSSSDLHIGDHSSTEIPSITVTASGASGDVGDHTAGGPSGLVVELVVSSPTLSDSTWVVIGDSLGELSLDAQCTCSGSTQLLPRSNADDTTTELVTHPSLTRVVSGCSSGGSSPGVTSHLSGWQSVAFVEDFCFTGLELSYFESRSIFRARRSFNWRWPRGVQYAITALRVLLQRVDLNALPDLFSFHMEACLLLDFAASCGLRGSLLQMWELFCHTVEFGLLQLDYASRRLSYIILTDLEAEARATWDRMRIARFDLDFGLQNLHHCQRDISGEQMVLLGIEAELRALKLRERVLLERREEVRAVATHTEEDFSLIAAEVKHLEDRFSFSTEEFDLARRRLELAQEQRAMLQDRLFRVRQQISNIQFRL</sequence>
<feature type="region of interest" description="Disordered" evidence="2">
    <location>
        <begin position="878"/>
        <end position="902"/>
    </location>
</feature>
<accession>A0A8T3CGD7</accession>
<keyword evidence="5" id="KW-1185">Reference proteome</keyword>
<name>A0A8T3CGD7_DENNO</name>
<dbReference type="PANTHER" id="PTHR46033:SF16">
    <property type="entry name" value="AMINOTRANSFERASE-LIKE PLANT MOBILE DOMAIN-CONTAINING PROTEIN"/>
    <property type="match status" value="1"/>
</dbReference>
<dbReference type="Pfam" id="PF10536">
    <property type="entry name" value="PMD"/>
    <property type="match status" value="1"/>
</dbReference>
<dbReference type="SMR" id="A0A8T3CGD7"/>
<dbReference type="GO" id="GO:0010073">
    <property type="term" value="P:meristem maintenance"/>
    <property type="evidence" value="ECO:0007669"/>
    <property type="project" value="InterPro"/>
</dbReference>
<protein>
    <recommendedName>
        <fullName evidence="3">Aminotransferase-like plant mobile domain-containing protein</fullName>
    </recommendedName>
</protein>
<feature type="region of interest" description="Disordered" evidence="2">
    <location>
        <begin position="766"/>
        <end position="819"/>
    </location>
</feature>
<proteinExistence type="predicted"/>
<reference evidence="4" key="1">
    <citation type="journal article" date="2022" name="Front. Genet.">
        <title>Chromosome-Scale Assembly of the Dendrobium nobile Genome Provides Insights Into the Molecular Mechanism of the Biosynthesis of the Medicinal Active Ingredient of Dendrobium.</title>
        <authorList>
            <person name="Xu Q."/>
            <person name="Niu S.-C."/>
            <person name="Li K.-L."/>
            <person name="Zheng P.-J."/>
            <person name="Zhang X.-J."/>
            <person name="Jia Y."/>
            <person name="Liu Y."/>
            <person name="Niu Y.-X."/>
            <person name="Yu L.-H."/>
            <person name="Chen D.-F."/>
            <person name="Zhang G.-Q."/>
        </authorList>
    </citation>
    <scope>NUCLEOTIDE SEQUENCE</scope>
    <source>
        <tissue evidence="4">Leaf</tissue>
    </source>
</reference>
<dbReference type="EMBL" id="JAGYWB010000001">
    <property type="protein sequence ID" value="KAI0531453.1"/>
    <property type="molecule type" value="Genomic_DNA"/>
</dbReference>